<dbReference type="PANTHER" id="PTHR33103:SF52">
    <property type="entry name" value="OS01G0154100 PROTEIN"/>
    <property type="match status" value="1"/>
</dbReference>
<evidence type="ECO:0000313" key="2">
    <source>
        <dbReference type="Proteomes" id="UP001497457"/>
    </source>
</evidence>
<gene>
    <name evidence="1" type="ORF">URODEC1_LOCUS39046</name>
</gene>
<dbReference type="PANTHER" id="PTHR33103">
    <property type="entry name" value="OS01G0153900 PROTEIN"/>
    <property type="match status" value="1"/>
</dbReference>
<accession>A0ABC8YWR5</accession>
<dbReference type="Pfam" id="PF05056">
    <property type="entry name" value="DUF674"/>
    <property type="match status" value="1"/>
</dbReference>
<evidence type="ECO:0000313" key="1">
    <source>
        <dbReference type="EMBL" id="CAL4951668.1"/>
    </source>
</evidence>
<organism evidence="1 2">
    <name type="scientific">Urochloa decumbens</name>
    <dbReference type="NCBI Taxonomy" id="240449"/>
    <lineage>
        <taxon>Eukaryota</taxon>
        <taxon>Viridiplantae</taxon>
        <taxon>Streptophyta</taxon>
        <taxon>Embryophyta</taxon>
        <taxon>Tracheophyta</taxon>
        <taxon>Spermatophyta</taxon>
        <taxon>Magnoliopsida</taxon>
        <taxon>Liliopsida</taxon>
        <taxon>Poales</taxon>
        <taxon>Poaceae</taxon>
        <taxon>PACMAD clade</taxon>
        <taxon>Panicoideae</taxon>
        <taxon>Panicodae</taxon>
        <taxon>Paniceae</taxon>
        <taxon>Melinidinae</taxon>
        <taxon>Urochloa</taxon>
    </lineage>
</organism>
<evidence type="ECO:0008006" key="3">
    <source>
        <dbReference type="Google" id="ProtNLM"/>
    </source>
</evidence>
<name>A0ABC8YWR5_9POAL</name>
<protein>
    <recommendedName>
        <fullName evidence="3">DUF674 domain-containing protein</fullName>
    </recommendedName>
</protein>
<dbReference type="EMBL" id="OZ075127">
    <property type="protein sequence ID" value="CAL4951668.1"/>
    <property type="molecule type" value="Genomic_DNA"/>
</dbReference>
<reference evidence="1 2" key="2">
    <citation type="submission" date="2024-10" db="EMBL/GenBank/DDBJ databases">
        <authorList>
            <person name="Ryan C."/>
        </authorList>
    </citation>
    <scope>NUCLEOTIDE SEQUENCE [LARGE SCALE GENOMIC DNA]</scope>
</reference>
<keyword evidence="2" id="KW-1185">Reference proteome</keyword>
<proteinExistence type="predicted"/>
<dbReference type="InterPro" id="IPR007750">
    <property type="entry name" value="DUF674"/>
</dbReference>
<dbReference type="Proteomes" id="UP001497457">
    <property type="component" value="Chromosome 17b"/>
</dbReference>
<dbReference type="AlphaFoldDB" id="A0ABC8YWR5"/>
<reference evidence="2" key="1">
    <citation type="submission" date="2024-06" db="EMBL/GenBank/DDBJ databases">
        <authorList>
            <person name="Ryan C."/>
        </authorList>
    </citation>
    <scope>NUCLEOTIDE SEQUENCE [LARGE SCALE GENOMIC DNA]</scope>
</reference>
<sequence>MAPTSPDANSTTLSMKLLIDTKSQRVLYAEAGKDVVDFLFSLLTLPVGTVVKILSKDSMVGSISNLYGSVEKLDETYVRSAGTKAALVAPAGAYHEGAKLLQLPEPEHPSMELFRCNNYSECVYLSKDDPRRGGASGGGAAAAATSAVGGTGFVKGVVTYTVMDDLKVAPMSTISGITLLNTFGITDIGMLQEKTVQLGYDEGLKILKASLQSKTVLTDVFLVKK</sequence>